<dbReference type="KEGG" id="apln:108742480"/>
<dbReference type="RefSeq" id="XP_025832023.1">
    <property type="nucleotide sequence ID" value="XM_025976238.1"/>
</dbReference>
<name>A0A7F5R7R9_AGRPL</name>
<organism evidence="1 2">
    <name type="scientific">Agrilus planipennis</name>
    <name type="common">Emerald ash borer</name>
    <name type="synonym">Agrilus marcopoli</name>
    <dbReference type="NCBI Taxonomy" id="224129"/>
    <lineage>
        <taxon>Eukaryota</taxon>
        <taxon>Metazoa</taxon>
        <taxon>Ecdysozoa</taxon>
        <taxon>Arthropoda</taxon>
        <taxon>Hexapoda</taxon>
        <taxon>Insecta</taxon>
        <taxon>Pterygota</taxon>
        <taxon>Neoptera</taxon>
        <taxon>Endopterygota</taxon>
        <taxon>Coleoptera</taxon>
        <taxon>Polyphaga</taxon>
        <taxon>Elateriformia</taxon>
        <taxon>Buprestoidea</taxon>
        <taxon>Buprestidae</taxon>
        <taxon>Agrilinae</taxon>
        <taxon>Agrilus</taxon>
    </lineage>
</organism>
<proteinExistence type="predicted"/>
<dbReference type="AlphaFoldDB" id="A0A7F5R7R9"/>
<dbReference type="InParanoid" id="A0A7F5R7R9"/>
<evidence type="ECO:0000313" key="1">
    <source>
        <dbReference type="Proteomes" id="UP000192223"/>
    </source>
</evidence>
<accession>A0A7F5R7R9</accession>
<sequence>MFYLDYAVPAGVKGQDAAFHFPQVTAVPTKVAELLQVEEWSQTELSPLKDEKVLHPVKTYEGKRRIVSTAESTLTTDNTEASAVSETLVPPVEVGSSTKLGK</sequence>
<reference evidence="2" key="1">
    <citation type="submission" date="2025-08" db="UniProtKB">
        <authorList>
            <consortium name="RefSeq"/>
        </authorList>
    </citation>
    <scope>IDENTIFICATION</scope>
    <source>
        <tissue evidence="2">Entire body</tissue>
    </source>
</reference>
<protein>
    <submittedName>
        <fullName evidence="2">Uncharacterized protein LOC108742480</fullName>
    </submittedName>
</protein>
<gene>
    <name evidence="2" type="primary">LOC108742480</name>
</gene>
<dbReference type="Proteomes" id="UP000192223">
    <property type="component" value="Unplaced"/>
</dbReference>
<keyword evidence="1" id="KW-1185">Reference proteome</keyword>
<evidence type="ECO:0000313" key="2">
    <source>
        <dbReference type="RefSeq" id="XP_025832023.1"/>
    </source>
</evidence>
<dbReference type="GeneID" id="108742480"/>